<organism evidence="11 12">
    <name type="scientific">Echeneis naucrates</name>
    <name type="common">Live sharksucker</name>
    <dbReference type="NCBI Taxonomy" id="173247"/>
    <lineage>
        <taxon>Eukaryota</taxon>
        <taxon>Metazoa</taxon>
        <taxon>Chordata</taxon>
        <taxon>Craniata</taxon>
        <taxon>Vertebrata</taxon>
        <taxon>Euteleostomi</taxon>
        <taxon>Actinopterygii</taxon>
        <taxon>Neopterygii</taxon>
        <taxon>Teleostei</taxon>
        <taxon>Neoteleostei</taxon>
        <taxon>Acanthomorphata</taxon>
        <taxon>Carangaria</taxon>
        <taxon>Carangiformes</taxon>
        <taxon>Echeneidae</taxon>
        <taxon>Echeneis</taxon>
    </lineage>
</organism>
<dbReference type="PANTHER" id="PTHR12537">
    <property type="entry name" value="RNA BINDING PROTEIN PUMILIO-RELATED"/>
    <property type="match status" value="1"/>
</dbReference>
<reference evidence="11" key="1">
    <citation type="submission" date="2021-04" db="EMBL/GenBank/DDBJ databases">
        <authorList>
            <consortium name="Wellcome Sanger Institute Data Sharing"/>
        </authorList>
    </citation>
    <scope>NUCLEOTIDE SEQUENCE [LARGE SCALE GENOMIC DNA]</scope>
</reference>
<feature type="domain" description="PUM-HD" evidence="10">
    <location>
        <begin position="615"/>
        <end position="968"/>
    </location>
</feature>
<feature type="compositionally biased region" description="Low complexity" evidence="9">
    <location>
        <begin position="436"/>
        <end position="447"/>
    </location>
</feature>
<evidence type="ECO:0000256" key="1">
    <source>
        <dbReference type="ARBA" id="ARBA00004201"/>
    </source>
</evidence>
<dbReference type="GO" id="GO:0003730">
    <property type="term" value="F:mRNA 3'-UTR binding"/>
    <property type="evidence" value="ECO:0007669"/>
    <property type="project" value="TreeGrafter"/>
</dbReference>
<reference evidence="11" key="3">
    <citation type="submission" date="2025-09" db="UniProtKB">
        <authorList>
            <consortium name="Ensembl"/>
        </authorList>
    </citation>
    <scope>IDENTIFICATION</scope>
</reference>
<feature type="repeat" description="Pumilio" evidence="8">
    <location>
        <begin position="756"/>
        <end position="791"/>
    </location>
</feature>
<dbReference type="CDD" id="cd07920">
    <property type="entry name" value="Pumilio"/>
    <property type="match status" value="1"/>
</dbReference>
<dbReference type="PROSITE" id="PS50303">
    <property type="entry name" value="PUM_HD"/>
    <property type="match status" value="1"/>
</dbReference>
<evidence type="ECO:0000256" key="2">
    <source>
        <dbReference type="ARBA" id="ARBA00004463"/>
    </source>
</evidence>
<dbReference type="GO" id="GO:0000932">
    <property type="term" value="C:P-body"/>
    <property type="evidence" value="ECO:0007669"/>
    <property type="project" value="UniProtKB-SubCell"/>
</dbReference>
<accession>A0A665W9I7</accession>
<feature type="compositionally biased region" description="Low complexity" evidence="9">
    <location>
        <begin position="538"/>
        <end position="561"/>
    </location>
</feature>
<keyword evidence="3" id="KW-0963">Cytoplasm</keyword>
<feature type="region of interest" description="Disordered" evidence="9">
    <location>
        <begin position="482"/>
        <end position="561"/>
    </location>
</feature>
<evidence type="ECO:0000256" key="9">
    <source>
        <dbReference type="SAM" id="MobiDB-lite"/>
    </source>
</evidence>
<feature type="repeat" description="Pumilio" evidence="8">
    <location>
        <begin position="903"/>
        <end position="942"/>
    </location>
</feature>
<dbReference type="SMART" id="SM00025">
    <property type="entry name" value="Pumilio"/>
    <property type="match status" value="8"/>
</dbReference>
<feature type="repeat" description="Pumilio" evidence="8">
    <location>
        <begin position="682"/>
        <end position="717"/>
    </location>
</feature>
<evidence type="ECO:0000256" key="8">
    <source>
        <dbReference type="PROSITE-ProRule" id="PRU00317"/>
    </source>
</evidence>
<dbReference type="GO" id="GO:0006417">
    <property type="term" value="P:regulation of translation"/>
    <property type="evidence" value="ECO:0007669"/>
    <property type="project" value="UniProtKB-KW"/>
</dbReference>
<sequence length="986" mass="105541">MVDYFFQRQHGEQPGKHRWPTGDNIHDSQVRSMDELNHDFQALALEGRAMGELLTGKKFWETDDSGKDGPKGIFLDQWRDSAWGASDHSVSQPIMVSRRPGQGFHGGGEVGVGSVMSPRSESGGLGVSMVEYVLSSSPADKLDSCLRKGPYVSLKVFSFWSVLSVSHYSCFCMGQGLVFTPFVLCQPLFQRNNALAVQQLTAAQQQQYALAAAQQPHIGLAPAFVPNPYIISAAPPGTDPYAAGLAAAATLGPAVMPPQYYGVTPWGVYPANLFQQQAAAANSSANQQAAGQGQQNQQQVMRAGGSQRPLTPSQGQQGQQNDQLVAAAAVNSALAFGYPVLAPAAYYDQTGALVVNTGARSGPVRLMAPASVIISPSAAQAAAAASAGGANGGLGGGANGPFRAMTSQQPQQQGGPGGALGGSSFYGSSSLSSSSQSSSLFSQGSAQPGPGSASLGFSQPASSSLGATLGATLGGFGTAVANSSGGSGSRRDSLTGNNELYKRTPSSLTPIGHGGFYNGTLGFSPSPGPVGMPLPNQGPSHSLTPPPSLSNHSSSSNLNLGGLTNGSGRFISAAPGAEAKYRSAASSGSSLFSPSSQLFPSSRLRYGMSDVMPSGRSRLLEDFRNNRYPNLQLRDIAGHIMEFSQDQHGSRYTCTEFRNITEFIQLKLERASSAERQLVFSEILQAAYQLMVDVFGNYVIQKFFEFGSLDQKLALAERIRGHVLSLALQMYGCRVIQKALEFIPSDQQVISEMVRELDGHVLKCVKDQNGNHVVQKCIECVQPHALHFIIDAFKGQVFALSTHPYGCRVIQRILEHCLPEQTLPILEELHQHTEQLVQDQYGNYVIQHVLEHGRAEDKSKIVAEIRGNVLGLSQHKFASNVVEKCVTHASRAERAVLIDEVCSLTEGPHSALYTMMKDQYANYVVQKMIDVAEPTQRKIVMHKIRPHISTLRKYTYGKHILAKLEKYYMKNGVDLGPLCGPPNGIM</sequence>
<evidence type="ECO:0000259" key="10">
    <source>
        <dbReference type="PROSITE" id="PS50303"/>
    </source>
</evidence>
<dbReference type="SUPFAM" id="SSF48371">
    <property type="entry name" value="ARM repeat"/>
    <property type="match status" value="1"/>
</dbReference>
<dbReference type="Proteomes" id="UP000472264">
    <property type="component" value="Chromosome 11"/>
</dbReference>
<reference evidence="11" key="2">
    <citation type="submission" date="2025-08" db="UniProtKB">
        <authorList>
            <consortium name="Ensembl"/>
        </authorList>
    </citation>
    <scope>IDENTIFICATION</scope>
</reference>
<dbReference type="InterPro" id="IPR011989">
    <property type="entry name" value="ARM-like"/>
</dbReference>
<dbReference type="GO" id="GO:0043488">
    <property type="term" value="P:regulation of mRNA stability"/>
    <property type="evidence" value="ECO:0007669"/>
    <property type="project" value="TreeGrafter"/>
</dbReference>
<protein>
    <recommendedName>
        <fullName evidence="7">Pumilio homolog 1</fullName>
    </recommendedName>
</protein>
<dbReference type="AlphaFoldDB" id="A0A665W9I7"/>
<feature type="repeat" description="Pumilio" evidence="8">
    <location>
        <begin position="828"/>
        <end position="863"/>
    </location>
</feature>
<keyword evidence="5" id="KW-0810">Translation regulation</keyword>
<feature type="repeat" description="Pumilio" evidence="8">
    <location>
        <begin position="864"/>
        <end position="899"/>
    </location>
</feature>
<dbReference type="InterPro" id="IPR033133">
    <property type="entry name" value="PUM-HD"/>
</dbReference>
<evidence type="ECO:0000256" key="5">
    <source>
        <dbReference type="ARBA" id="ARBA00022845"/>
    </source>
</evidence>
<dbReference type="GO" id="GO:0005829">
    <property type="term" value="C:cytosol"/>
    <property type="evidence" value="ECO:0007669"/>
    <property type="project" value="TreeGrafter"/>
</dbReference>
<evidence type="ECO:0000313" key="12">
    <source>
        <dbReference type="Proteomes" id="UP000472264"/>
    </source>
</evidence>
<dbReference type="PROSITE" id="PS50302">
    <property type="entry name" value="PUM"/>
    <property type="match status" value="7"/>
</dbReference>
<name>A0A665W9I7_ECHNA</name>
<feature type="compositionally biased region" description="Polar residues" evidence="9">
    <location>
        <begin position="494"/>
        <end position="509"/>
    </location>
</feature>
<evidence type="ECO:0000313" key="11">
    <source>
        <dbReference type="Ensembl" id="ENSENLP00000040347.1"/>
    </source>
</evidence>
<feature type="repeat" description="Pumilio" evidence="8">
    <location>
        <begin position="792"/>
        <end position="827"/>
    </location>
</feature>
<keyword evidence="4" id="KW-0677">Repeat</keyword>
<dbReference type="FunFam" id="1.25.10.10:FF:000004">
    <property type="entry name" value="Pumilio homolog 1 isoform 2"/>
    <property type="match status" value="1"/>
</dbReference>
<proteinExistence type="predicted"/>
<evidence type="ECO:0000256" key="3">
    <source>
        <dbReference type="ARBA" id="ARBA00022490"/>
    </source>
</evidence>
<dbReference type="Gene3D" id="1.25.10.10">
    <property type="entry name" value="Leucine-rich Repeat Variant"/>
    <property type="match status" value="1"/>
</dbReference>
<gene>
    <name evidence="11" type="primary">pum1</name>
</gene>
<dbReference type="GO" id="GO:0035196">
    <property type="term" value="P:miRNA processing"/>
    <property type="evidence" value="ECO:0007669"/>
    <property type="project" value="TreeGrafter"/>
</dbReference>
<feature type="repeat" description="Pumilio" evidence="8">
    <location>
        <begin position="718"/>
        <end position="755"/>
    </location>
</feature>
<comment type="subcellular location">
    <subcellularLocation>
        <location evidence="1">Cytoplasm</location>
        <location evidence="1">P-body</location>
    </subcellularLocation>
    <subcellularLocation>
        <location evidence="2">Cytoplasmic granule</location>
    </subcellularLocation>
</comment>
<feature type="region of interest" description="Disordered" evidence="9">
    <location>
        <begin position="284"/>
        <end position="322"/>
    </location>
</feature>
<dbReference type="Ensembl" id="ENSENLT00000041381.1">
    <property type="protein sequence ID" value="ENSENLP00000040347.1"/>
    <property type="gene ID" value="ENSENLG00000016030.1"/>
</dbReference>
<evidence type="ECO:0000256" key="6">
    <source>
        <dbReference type="ARBA" id="ARBA00022884"/>
    </source>
</evidence>
<keyword evidence="6" id="KW-0694">RNA-binding</keyword>
<feature type="region of interest" description="Disordered" evidence="9">
    <location>
        <begin position="398"/>
        <end position="421"/>
    </location>
</feature>
<dbReference type="Pfam" id="PF00806">
    <property type="entry name" value="PUF"/>
    <property type="match status" value="9"/>
</dbReference>
<dbReference type="InterPro" id="IPR016024">
    <property type="entry name" value="ARM-type_fold"/>
</dbReference>
<evidence type="ECO:0000256" key="7">
    <source>
        <dbReference type="ARBA" id="ARBA00040564"/>
    </source>
</evidence>
<evidence type="ECO:0000256" key="4">
    <source>
        <dbReference type="ARBA" id="ARBA00022737"/>
    </source>
</evidence>
<dbReference type="InterPro" id="IPR033712">
    <property type="entry name" value="Pumilio_RNA-bd"/>
</dbReference>
<feature type="region of interest" description="Disordered" evidence="9">
    <location>
        <begin position="436"/>
        <end position="461"/>
    </location>
</feature>
<dbReference type="PANTHER" id="PTHR12537:SF1">
    <property type="entry name" value="PUMILIO HOMOLOG 1"/>
    <property type="match status" value="1"/>
</dbReference>
<dbReference type="InterPro" id="IPR001313">
    <property type="entry name" value="Pumilio_RNA-bd_rpt"/>
</dbReference>
<keyword evidence="12" id="KW-1185">Reference proteome</keyword>
<feature type="compositionally biased region" description="Low complexity" evidence="9">
    <location>
        <begin position="284"/>
        <end position="299"/>
    </location>
</feature>